<dbReference type="PANTHER" id="PTHR16650:SF9">
    <property type="entry name" value="LEBERCILIN-LIKE PROTEIN"/>
    <property type="match status" value="1"/>
</dbReference>
<evidence type="ECO:0000259" key="7">
    <source>
        <dbReference type="Pfam" id="PF15619"/>
    </source>
</evidence>
<proteinExistence type="inferred from homology"/>
<feature type="domain" description="Lebercilin" evidence="7">
    <location>
        <begin position="125"/>
        <end position="265"/>
    </location>
</feature>
<comment type="caution">
    <text evidence="8">The sequence shown here is derived from an EMBL/GenBank/DDBJ whole genome shotgun (WGS) entry which is preliminary data.</text>
</comment>
<keyword evidence="2 5" id="KW-0175">Coiled coil</keyword>
<feature type="compositionally biased region" description="Basic and acidic residues" evidence="6">
    <location>
        <begin position="78"/>
        <end position="96"/>
    </location>
</feature>
<dbReference type="Proteomes" id="UP000824782">
    <property type="component" value="Unassembled WGS sequence"/>
</dbReference>
<evidence type="ECO:0000256" key="4">
    <source>
        <dbReference type="ARBA" id="ARBA00041402"/>
    </source>
</evidence>
<feature type="compositionally biased region" description="Basic and acidic residues" evidence="6">
    <location>
        <begin position="7"/>
        <end position="24"/>
    </location>
</feature>
<evidence type="ECO:0000256" key="6">
    <source>
        <dbReference type="SAM" id="MobiDB-lite"/>
    </source>
</evidence>
<evidence type="ECO:0000313" key="9">
    <source>
        <dbReference type="Proteomes" id="UP000824782"/>
    </source>
</evidence>
<keyword evidence="9" id="KW-1185">Reference proteome</keyword>
<comment type="similarity">
    <text evidence="1">Belongs to the LCA5 family.</text>
</comment>
<dbReference type="PANTHER" id="PTHR16650">
    <property type="entry name" value="C21ORF13-RELATED"/>
    <property type="match status" value="1"/>
</dbReference>
<dbReference type="InterPro" id="IPR026188">
    <property type="entry name" value="Lebercilin-like"/>
</dbReference>
<dbReference type="EMBL" id="WNYA01000002">
    <property type="protein sequence ID" value="KAG8591036.1"/>
    <property type="molecule type" value="Genomic_DNA"/>
</dbReference>
<dbReference type="AlphaFoldDB" id="A0AAV7D2G4"/>
<dbReference type="GO" id="GO:0042073">
    <property type="term" value="P:intraciliary transport"/>
    <property type="evidence" value="ECO:0007669"/>
    <property type="project" value="TreeGrafter"/>
</dbReference>
<feature type="coiled-coil region" evidence="5">
    <location>
        <begin position="186"/>
        <end position="234"/>
    </location>
</feature>
<dbReference type="Pfam" id="PF15619">
    <property type="entry name" value="Lebercilin"/>
    <property type="match status" value="1"/>
</dbReference>
<reference evidence="8" key="1">
    <citation type="thesis" date="2020" institute="ProQuest LLC" country="789 East Eisenhower Parkway, Ann Arbor, MI, USA">
        <title>Comparative Genomics and Chromosome Evolution.</title>
        <authorList>
            <person name="Mudd A.B."/>
        </authorList>
    </citation>
    <scope>NUCLEOTIDE SEQUENCE</scope>
    <source>
        <strain evidence="8">237g6f4</strain>
        <tissue evidence="8">Blood</tissue>
    </source>
</reference>
<gene>
    <name evidence="8" type="ORF">GDO81_007024</name>
</gene>
<accession>A0AAV7D2G4</accession>
<evidence type="ECO:0000313" key="8">
    <source>
        <dbReference type="EMBL" id="KAG8591036.1"/>
    </source>
</evidence>
<protein>
    <recommendedName>
        <fullName evidence="3">Lebercilin-like protein</fullName>
    </recommendedName>
    <alternativeName>
        <fullName evidence="4">Leber congenital amaurosis 5-like protein</fullName>
    </alternativeName>
</protein>
<feature type="compositionally biased region" description="Low complexity" evidence="6">
    <location>
        <begin position="42"/>
        <end position="63"/>
    </location>
</feature>
<name>A0AAV7D2G4_ENGPU</name>
<evidence type="ECO:0000256" key="1">
    <source>
        <dbReference type="ARBA" id="ARBA00010229"/>
    </source>
</evidence>
<evidence type="ECO:0000256" key="3">
    <source>
        <dbReference type="ARBA" id="ARBA00041189"/>
    </source>
</evidence>
<evidence type="ECO:0000256" key="2">
    <source>
        <dbReference type="ARBA" id="ARBA00023054"/>
    </source>
</evidence>
<evidence type="ECO:0000256" key="5">
    <source>
        <dbReference type="SAM" id="Coils"/>
    </source>
</evidence>
<feature type="region of interest" description="Disordered" evidence="6">
    <location>
        <begin position="1"/>
        <end position="99"/>
    </location>
</feature>
<dbReference type="InterPro" id="IPR028933">
    <property type="entry name" value="Lebercilin_dom"/>
</dbReference>
<sequence>MSYEVSGEDREWSKEPSTDSEQRSFSHSNDPTPSRSSDRSSTDQSQRSKTSCSNPSLSDNSSPETPQSVNEAQNSPEKTPEQKNMHQRSPKVDKGFSWRKSPPWKRLSLKMQHPPFTVPKAERDVSQRIFLAQVRKIKELKDELCDVQRNLEAVNRENRLLTRLQHRHMKALQKYESSDSGLQQLLTRHSNEVRTLRENLRATQESERGLSLKLKMADCELLKARDSLQRLQRLAEDKHLAERDDLNNKLSSLLIKMEIDSAKVKVQYTSG</sequence>
<feature type="compositionally biased region" description="Polar residues" evidence="6">
    <location>
        <begin position="64"/>
        <end position="77"/>
    </location>
</feature>
<dbReference type="GO" id="GO:0005930">
    <property type="term" value="C:axoneme"/>
    <property type="evidence" value="ECO:0007669"/>
    <property type="project" value="TreeGrafter"/>
</dbReference>
<organism evidence="8 9">
    <name type="scientific">Engystomops pustulosus</name>
    <name type="common">Tungara frog</name>
    <name type="synonym">Physalaemus pustulosus</name>
    <dbReference type="NCBI Taxonomy" id="76066"/>
    <lineage>
        <taxon>Eukaryota</taxon>
        <taxon>Metazoa</taxon>
        <taxon>Chordata</taxon>
        <taxon>Craniata</taxon>
        <taxon>Vertebrata</taxon>
        <taxon>Euteleostomi</taxon>
        <taxon>Amphibia</taxon>
        <taxon>Batrachia</taxon>
        <taxon>Anura</taxon>
        <taxon>Neobatrachia</taxon>
        <taxon>Hyloidea</taxon>
        <taxon>Leptodactylidae</taxon>
        <taxon>Leiuperinae</taxon>
        <taxon>Engystomops</taxon>
    </lineage>
</organism>